<feature type="compositionally biased region" description="Polar residues" evidence="1">
    <location>
        <begin position="8"/>
        <end position="20"/>
    </location>
</feature>
<gene>
    <name evidence="3" type="ORF">BCR38DRAFT_483660</name>
</gene>
<dbReference type="EMBL" id="MCFJ01000005">
    <property type="protein sequence ID" value="ORY65996.1"/>
    <property type="molecule type" value="Genomic_DNA"/>
</dbReference>
<dbReference type="RefSeq" id="XP_040716960.1">
    <property type="nucleotide sequence ID" value="XM_040863649.1"/>
</dbReference>
<dbReference type="InParanoid" id="A0A1Y2E3Y0"/>
<keyword evidence="4" id="KW-1185">Reference proteome</keyword>
<accession>A0A1Y2E3Y0</accession>
<dbReference type="GeneID" id="63779861"/>
<dbReference type="AlphaFoldDB" id="A0A1Y2E3Y0"/>
<keyword evidence="2" id="KW-1133">Transmembrane helix</keyword>
<protein>
    <submittedName>
        <fullName evidence="3">Uncharacterized protein</fullName>
    </submittedName>
</protein>
<feature type="transmembrane region" description="Helical" evidence="2">
    <location>
        <begin position="69"/>
        <end position="92"/>
    </location>
</feature>
<proteinExistence type="predicted"/>
<dbReference type="Proteomes" id="UP000193689">
    <property type="component" value="Unassembled WGS sequence"/>
</dbReference>
<evidence type="ECO:0000313" key="3">
    <source>
        <dbReference type="EMBL" id="ORY65996.1"/>
    </source>
</evidence>
<comment type="caution">
    <text evidence="3">The sequence shown here is derived from an EMBL/GenBank/DDBJ whole genome shotgun (WGS) entry which is preliminary data.</text>
</comment>
<evidence type="ECO:0000313" key="4">
    <source>
        <dbReference type="Proteomes" id="UP000193689"/>
    </source>
</evidence>
<sequence length="99" mass="11318">MSLDDSDNNSTADYPSSSEGENLFDDLESFTEFASRERREYPYGTFNGTNTDLPWRNNLDWSQSNVCDWAHIAVVTIFLAGFLALWFWSIYLGEGGICR</sequence>
<evidence type="ECO:0000256" key="1">
    <source>
        <dbReference type="SAM" id="MobiDB-lite"/>
    </source>
</evidence>
<organism evidence="3 4">
    <name type="scientific">Pseudomassariella vexata</name>
    <dbReference type="NCBI Taxonomy" id="1141098"/>
    <lineage>
        <taxon>Eukaryota</taxon>
        <taxon>Fungi</taxon>
        <taxon>Dikarya</taxon>
        <taxon>Ascomycota</taxon>
        <taxon>Pezizomycotina</taxon>
        <taxon>Sordariomycetes</taxon>
        <taxon>Xylariomycetidae</taxon>
        <taxon>Amphisphaeriales</taxon>
        <taxon>Pseudomassariaceae</taxon>
        <taxon>Pseudomassariella</taxon>
    </lineage>
</organism>
<name>A0A1Y2E3Y0_9PEZI</name>
<feature type="region of interest" description="Disordered" evidence="1">
    <location>
        <begin position="1"/>
        <end position="23"/>
    </location>
</feature>
<reference evidence="3 4" key="1">
    <citation type="submission" date="2016-07" db="EMBL/GenBank/DDBJ databases">
        <title>Pervasive Adenine N6-methylation of Active Genes in Fungi.</title>
        <authorList>
            <consortium name="DOE Joint Genome Institute"/>
            <person name="Mondo S.J."/>
            <person name="Dannebaum R.O."/>
            <person name="Kuo R.C."/>
            <person name="Labutti K."/>
            <person name="Haridas S."/>
            <person name="Kuo A."/>
            <person name="Salamov A."/>
            <person name="Ahrendt S.R."/>
            <person name="Lipzen A."/>
            <person name="Sullivan W."/>
            <person name="Andreopoulos W.B."/>
            <person name="Clum A."/>
            <person name="Lindquist E."/>
            <person name="Daum C."/>
            <person name="Ramamoorthy G.K."/>
            <person name="Gryganskyi A."/>
            <person name="Culley D."/>
            <person name="Magnuson J.K."/>
            <person name="James T.Y."/>
            <person name="O'Malley M.A."/>
            <person name="Stajich J.E."/>
            <person name="Spatafora J.W."/>
            <person name="Visel A."/>
            <person name="Grigoriev I.V."/>
        </authorList>
    </citation>
    <scope>NUCLEOTIDE SEQUENCE [LARGE SCALE GENOMIC DNA]</scope>
    <source>
        <strain evidence="3 4">CBS 129021</strain>
    </source>
</reference>
<keyword evidence="2" id="KW-0472">Membrane</keyword>
<evidence type="ECO:0000256" key="2">
    <source>
        <dbReference type="SAM" id="Phobius"/>
    </source>
</evidence>
<keyword evidence="2" id="KW-0812">Transmembrane</keyword>